<keyword evidence="3" id="KW-1185">Reference proteome</keyword>
<keyword evidence="1" id="KW-0812">Transmembrane</keyword>
<gene>
    <name evidence="2" type="ORF">AWRI4233_LOCUS10275</name>
</gene>
<comment type="caution">
    <text evidence="2">The sequence shown here is derived from an EMBL/GenBank/DDBJ whole genome shotgun (WGS) entry which is preliminary data.</text>
</comment>
<evidence type="ECO:0000313" key="3">
    <source>
        <dbReference type="Proteomes" id="UP000714618"/>
    </source>
</evidence>
<dbReference type="EMBL" id="CAIJEO010000013">
    <property type="protein sequence ID" value="CAD0101450.1"/>
    <property type="molecule type" value="Genomic_DNA"/>
</dbReference>
<dbReference type="OrthoDB" id="2016523at2759"/>
<accession>A0A9N8K9S4</accession>
<dbReference type="GO" id="GO:0016757">
    <property type="term" value="F:glycosyltransferase activity"/>
    <property type="evidence" value="ECO:0007669"/>
    <property type="project" value="InterPro"/>
</dbReference>
<feature type="transmembrane region" description="Helical" evidence="1">
    <location>
        <begin position="16"/>
        <end position="34"/>
    </location>
</feature>
<dbReference type="InterPro" id="IPR029675">
    <property type="entry name" value="PGAP4"/>
</dbReference>
<dbReference type="PANTHER" id="PTHR31410">
    <property type="entry name" value="TRANSMEMBRANE PROTEIN 246"/>
    <property type="match status" value="1"/>
</dbReference>
<proteinExistence type="predicted"/>
<dbReference type="PANTHER" id="PTHR31410:SF1">
    <property type="entry name" value="POST-GPI ATTACHMENT TO PROTEINS FACTOR 4"/>
    <property type="match status" value="1"/>
</dbReference>
<dbReference type="GO" id="GO:0000139">
    <property type="term" value="C:Golgi membrane"/>
    <property type="evidence" value="ECO:0007669"/>
    <property type="project" value="InterPro"/>
</dbReference>
<protein>
    <submittedName>
        <fullName evidence="2">Uncharacterized protein</fullName>
    </submittedName>
</protein>
<name>A0A9N8K9S4_9PEZI</name>
<dbReference type="GO" id="GO:0006506">
    <property type="term" value="P:GPI anchor biosynthetic process"/>
    <property type="evidence" value="ECO:0007669"/>
    <property type="project" value="InterPro"/>
</dbReference>
<keyword evidence="1" id="KW-1133">Transmembrane helix</keyword>
<reference evidence="2" key="1">
    <citation type="submission" date="2020-06" db="EMBL/GenBank/DDBJ databases">
        <authorList>
            <person name="Onetto C."/>
        </authorList>
    </citation>
    <scope>NUCLEOTIDE SEQUENCE</scope>
</reference>
<evidence type="ECO:0000256" key="1">
    <source>
        <dbReference type="SAM" id="Phobius"/>
    </source>
</evidence>
<evidence type="ECO:0000313" key="2">
    <source>
        <dbReference type="EMBL" id="CAD0101450.1"/>
    </source>
</evidence>
<dbReference type="Proteomes" id="UP000714618">
    <property type="component" value="Unassembled WGS sequence"/>
</dbReference>
<dbReference type="AlphaFoldDB" id="A0A9N8K9S4"/>
<organism evidence="2 3">
    <name type="scientific">Aureobasidium mustum</name>
    <dbReference type="NCBI Taxonomy" id="2773714"/>
    <lineage>
        <taxon>Eukaryota</taxon>
        <taxon>Fungi</taxon>
        <taxon>Dikarya</taxon>
        <taxon>Ascomycota</taxon>
        <taxon>Pezizomycotina</taxon>
        <taxon>Dothideomycetes</taxon>
        <taxon>Dothideomycetidae</taxon>
        <taxon>Dothideales</taxon>
        <taxon>Saccotheciaceae</taxon>
        <taxon>Aureobasidium</taxon>
    </lineage>
</organism>
<sequence length="180" mass="20422">MSSASRALSTAARTPAGRALGLTVVLWLITFFYCKHKFWRDPHSAFFDSSTVYDQGYSNVRSQEGLNFLSQAKPMIDIPSPDPVICAGIVTVRRNPIQYLNKTIGSMLAGLTDEERSAIHIRLLFAETEPQMHPDYHQRWLGHLESAETYNVTSESLAHLRELEEARDFYEKGVLCVNMR</sequence>
<keyword evidence="1" id="KW-0472">Membrane</keyword>